<dbReference type="AlphaFoldDB" id="A0A1I6H6G8"/>
<reference evidence="2 3" key="1">
    <citation type="submission" date="2016-10" db="EMBL/GenBank/DDBJ databases">
        <authorList>
            <person name="de Groot N.N."/>
        </authorList>
    </citation>
    <scope>NUCLEOTIDE SEQUENCE [LARGE SCALE GENOMIC DNA]</scope>
    <source>
        <strain evidence="2 3">DSM 21019</strain>
    </source>
</reference>
<proteinExistence type="predicted"/>
<feature type="transmembrane region" description="Helical" evidence="1">
    <location>
        <begin position="15"/>
        <end position="37"/>
    </location>
</feature>
<evidence type="ECO:0000313" key="3">
    <source>
        <dbReference type="Proteomes" id="UP000199534"/>
    </source>
</evidence>
<name>A0A1I6H6G8_9FLAO</name>
<dbReference type="EMBL" id="FOYQ01000002">
    <property type="protein sequence ID" value="SFR50106.1"/>
    <property type="molecule type" value="Genomic_DNA"/>
</dbReference>
<dbReference type="NCBIfam" id="NF040945">
    <property type="entry name" value="CCC_membrane"/>
    <property type="match status" value="1"/>
</dbReference>
<feature type="transmembrane region" description="Helical" evidence="1">
    <location>
        <begin position="70"/>
        <end position="91"/>
    </location>
</feature>
<gene>
    <name evidence="2" type="ORF">SAMN04490243_2341</name>
</gene>
<protein>
    <recommendedName>
        <fullName evidence="4">Interferon-induced transmembrane protein</fullName>
    </recommendedName>
</protein>
<evidence type="ECO:0000256" key="1">
    <source>
        <dbReference type="SAM" id="Phobius"/>
    </source>
</evidence>
<dbReference type="Proteomes" id="UP000199534">
    <property type="component" value="Unassembled WGS sequence"/>
</dbReference>
<sequence>MEQEQEQKKLPNVTIAIVLPILGYLCCCLGGLPAILLGGGGMLILKKSYASLGEDAVNAYNYKEWKTARILNIIALVLGVLMLIRWIYVIYTGGGWSEFWSMVMEQYQEALEQSQQ</sequence>
<accession>A0A1I6H6G8</accession>
<evidence type="ECO:0008006" key="4">
    <source>
        <dbReference type="Google" id="ProtNLM"/>
    </source>
</evidence>
<keyword evidence="1" id="KW-0812">Transmembrane</keyword>
<keyword evidence="1" id="KW-1133">Transmembrane helix</keyword>
<evidence type="ECO:0000313" key="2">
    <source>
        <dbReference type="EMBL" id="SFR50106.1"/>
    </source>
</evidence>
<keyword evidence="3" id="KW-1185">Reference proteome</keyword>
<dbReference type="STRING" id="400055.SAMN04490243_2341"/>
<dbReference type="RefSeq" id="WP_177218306.1">
    <property type="nucleotide sequence ID" value="NZ_FOYQ01000002.1"/>
</dbReference>
<keyword evidence="1" id="KW-0472">Membrane</keyword>
<organism evidence="2 3">
    <name type="scientific">Robiginitalea myxolifaciens</name>
    <dbReference type="NCBI Taxonomy" id="400055"/>
    <lineage>
        <taxon>Bacteria</taxon>
        <taxon>Pseudomonadati</taxon>
        <taxon>Bacteroidota</taxon>
        <taxon>Flavobacteriia</taxon>
        <taxon>Flavobacteriales</taxon>
        <taxon>Flavobacteriaceae</taxon>
        <taxon>Robiginitalea</taxon>
    </lineage>
</organism>